<evidence type="ECO:0000256" key="2">
    <source>
        <dbReference type="ARBA" id="ARBA00023136"/>
    </source>
</evidence>
<dbReference type="AlphaFoldDB" id="A0A2A5J135"/>
<evidence type="ECO:0000313" key="3">
    <source>
        <dbReference type="EMBL" id="PCK22919.1"/>
    </source>
</evidence>
<keyword evidence="2" id="KW-0472">Membrane</keyword>
<dbReference type="GO" id="GO:0016020">
    <property type="term" value="C:membrane"/>
    <property type="evidence" value="ECO:0007669"/>
    <property type="project" value="UniProtKB-SubCell"/>
</dbReference>
<dbReference type="PANTHER" id="PTHR37042:SF4">
    <property type="entry name" value="OUTER MEMBRANE PROTEIN RV1973"/>
    <property type="match status" value="1"/>
</dbReference>
<name>A0A2A5J135_RHOSG</name>
<sequence length="155" mass="16243">MKRVVLAFAALILVGAGGTLLWSHQRSAAAETARVEVIGVAPMLVENLLSYNSDTVDEDLAHAAEGASGTFQDRFAEFGSKTVAPQSKEQGISTKARVVDVGVLSAAADRAEVLVFVDQITTSTARPAPASTSSRVEVTLDRVDGTWLVSAMTPV</sequence>
<dbReference type="PANTHER" id="PTHR37042">
    <property type="entry name" value="OUTER MEMBRANE PROTEIN RV1973"/>
    <property type="match status" value="1"/>
</dbReference>
<proteinExistence type="predicted"/>
<evidence type="ECO:0008006" key="5">
    <source>
        <dbReference type="Google" id="ProtNLM"/>
    </source>
</evidence>
<dbReference type="Proteomes" id="UP000230886">
    <property type="component" value="Unassembled WGS sequence"/>
</dbReference>
<gene>
    <name evidence="3" type="ORF">CHR55_31230</name>
</gene>
<accession>A0A2A5J135</accession>
<reference evidence="3 4" key="1">
    <citation type="submission" date="2017-07" db="EMBL/GenBank/DDBJ databases">
        <title>Draft sequence of Rhodococcus enclensis 23b-28.</title>
        <authorList>
            <person name="Besaury L."/>
            <person name="Sancelme M."/>
            <person name="Amato P."/>
            <person name="Lallement A."/>
            <person name="Delort A.-M."/>
        </authorList>
    </citation>
    <scope>NUCLEOTIDE SEQUENCE [LARGE SCALE GENOMIC DNA]</scope>
    <source>
        <strain evidence="3 4">23b-28</strain>
    </source>
</reference>
<comment type="caution">
    <text evidence="3">The sequence shown here is derived from an EMBL/GenBank/DDBJ whole genome shotgun (WGS) entry which is preliminary data.</text>
</comment>
<comment type="subcellular location">
    <subcellularLocation>
        <location evidence="1">Membrane</location>
    </subcellularLocation>
</comment>
<evidence type="ECO:0000313" key="4">
    <source>
        <dbReference type="Proteomes" id="UP000230886"/>
    </source>
</evidence>
<organism evidence="3 4">
    <name type="scientific">Rhodococcus qingshengii</name>
    <dbReference type="NCBI Taxonomy" id="334542"/>
    <lineage>
        <taxon>Bacteria</taxon>
        <taxon>Bacillati</taxon>
        <taxon>Actinomycetota</taxon>
        <taxon>Actinomycetes</taxon>
        <taxon>Mycobacteriales</taxon>
        <taxon>Nocardiaceae</taxon>
        <taxon>Rhodococcus</taxon>
        <taxon>Rhodococcus erythropolis group</taxon>
    </lineage>
</organism>
<dbReference type="EMBL" id="NOVD01000060">
    <property type="protein sequence ID" value="PCK22919.1"/>
    <property type="molecule type" value="Genomic_DNA"/>
</dbReference>
<protein>
    <recommendedName>
        <fullName evidence="5">Mce-associated membrane protein</fullName>
    </recommendedName>
</protein>
<dbReference type="RefSeq" id="WP_075833338.1">
    <property type="nucleotide sequence ID" value="NZ_NOVD01000060.1"/>
</dbReference>
<evidence type="ECO:0000256" key="1">
    <source>
        <dbReference type="ARBA" id="ARBA00004370"/>
    </source>
</evidence>